<dbReference type="InterPro" id="IPR000182">
    <property type="entry name" value="GNAT_dom"/>
</dbReference>
<dbReference type="RefSeq" id="WP_116880155.1">
    <property type="nucleotide sequence ID" value="NZ_QURB01000002.1"/>
</dbReference>
<dbReference type="Gene3D" id="3.40.630.30">
    <property type="match status" value="1"/>
</dbReference>
<dbReference type="EMBL" id="QURB01000002">
    <property type="protein sequence ID" value="RFC55176.1"/>
    <property type="molecule type" value="Genomic_DNA"/>
</dbReference>
<evidence type="ECO:0000313" key="3">
    <source>
        <dbReference type="Proteomes" id="UP000257127"/>
    </source>
</evidence>
<protein>
    <submittedName>
        <fullName evidence="2">N-acetyltransferase</fullName>
    </submittedName>
</protein>
<dbReference type="PANTHER" id="PTHR43415:SF3">
    <property type="entry name" value="GNAT-FAMILY ACETYLTRANSFERASE"/>
    <property type="match status" value="1"/>
</dbReference>
<dbReference type="SUPFAM" id="SSF55729">
    <property type="entry name" value="Acyl-CoA N-acyltransferases (Nat)"/>
    <property type="match status" value="1"/>
</dbReference>
<gene>
    <name evidence="2" type="ORF">DXU93_04975</name>
</gene>
<comment type="caution">
    <text evidence="2">The sequence shown here is derived from an EMBL/GenBank/DDBJ whole genome shotgun (WGS) entry which is preliminary data.</text>
</comment>
<name>A0A3E1F034_9FLAO</name>
<feature type="domain" description="N-acetyltransferase" evidence="1">
    <location>
        <begin position="7"/>
        <end position="171"/>
    </location>
</feature>
<keyword evidence="3" id="KW-1185">Reference proteome</keyword>
<dbReference type="PROSITE" id="PS51186">
    <property type="entry name" value="GNAT"/>
    <property type="match status" value="1"/>
</dbReference>
<dbReference type="Pfam" id="PF13302">
    <property type="entry name" value="Acetyltransf_3"/>
    <property type="match status" value="1"/>
</dbReference>
<evidence type="ECO:0000259" key="1">
    <source>
        <dbReference type="PROSITE" id="PS51186"/>
    </source>
</evidence>
<evidence type="ECO:0000313" key="2">
    <source>
        <dbReference type="EMBL" id="RFC55176.1"/>
    </source>
</evidence>
<dbReference type="PANTHER" id="PTHR43415">
    <property type="entry name" value="SPERMIDINE N(1)-ACETYLTRANSFERASE"/>
    <property type="match status" value="1"/>
</dbReference>
<keyword evidence="2" id="KW-0808">Transferase</keyword>
<accession>A0A3E1F034</accession>
<reference evidence="2 3" key="1">
    <citation type="submission" date="2018-08" db="EMBL/GenBank/DDBJ databases">
        <title>The draft genome squence of Brumimicrobium sp. N62.</title>
        <authorList>
            <person name="Du Z.-J."/>
            <person name="Luo H.-R."/>
        </authorList>
    </citation>
    <scope>NUCLEOTIDE SEQUENCE [LARGE SCALE GENOMIC DNA]</scope>
    <source>
        <strain evidence="2 3">N62</strain>
    </source>
</reference>
<sequence length="171" mass="19866">MLKGDKIYLRPIEEHDVNLILLWENDTENWRYSETEAPYSLLQIQDYVRTASKIRENKQLRLLICRKDNDDAVGAIDLYNIDFKHLRAGIGILIANNENRNQGYAKEAIQITSAFAAKKIGLKQLFCDIQADNTSSIALFEKSGFVKTGTRKDWYLYNQKGIDAYFYQKFI</sequence>
<dbReference type="AlphaFoldDB" id="A0A3E1F034"/>
<organism evidence="2 3">
    <name type="scientific">Brumimicrobium aurantiacum</name>
    <dbReference type="NCBI Taxonomy" id="1737063"/>
    <lineage>
        <taxon>Bacteria</taxon>
        <taxon>Pseudomonadati</taxon>
        <taxon>Bacteroidota</taxon>
        <taxon>Flavobacteriia</taxon>
        <taxon>Flavobacteriales</taxon>
        <taxon>Crocinitomicaceae</taxon>
        <taxon>Brumimicrobium</taxon>
    </lineage>
</organism>
<dbReference type="Proteomes" id="UP000257127">
    <property type="component" value="Unassembled WGS sequence"/>
</dbReference>
<dbReference type="InterPro" id="IPR016181">
    <property type="entry name" value="Acyl_CoA_acyltransferase"/>
</dbReference>
<dbReference type="GO" id="GO:0016747">
    <property type="term" value="F:acyltransferase activity, transferring groups other than amino-acyl groups"/>
    <property type="evidence" value="ECO:0007669"/>
    <property type="project" value="InterPro"/>
</dbReference>
<proteinExistence type="predicted"/>